<accession>A0A1H8ZFV2</accession>
<evidence type="ECO:0000259" key="1">
    <source>
        <dbReference type="PROSITE" id="PS51186"/>
    </source>
</evidence>
<dbReference type="STRING" id="89093.SAMN04488558_101237"/>
<dbReference type="SUPFAM" id="SSF55729">
    <property type="entry name" value="Acyl-CoA N-acyltransferases (Nat)"/>
    <property type="match status" value="1"/>
</dbReference>
<dbReference type="Pfam" id="PF13420">
    <property type="entry name" value="Acetyltransf_4"/>
    <property type="match status" value="1"/>
</dbReference>
<dbReference type="PROSITE" id="PS51186">
    <property type="entry name" value="GNAT"/>
    <property type="match status" value="1"/>
</dbReference>
<feature type="domain" description="N-acetyltransferase" evidence="1">
    <location>
        <begin position="4"/>
        <end position="156"/>
    </location>
</feature>
<dbReference type="RefSeq" id="WP_092569941.1">
    <property type="nucleotide sequence ID" value="NZ_CALUDV010000002.1"/>
</dbReference>
<dbReference type="PANTHER" id="PTHR43072:SF8">
    <property type="entry name" value="ACYLTRANSFERASE FABY-RELATED"/>
    <property type="match status" value="1"/>
</dbReference>
<dbReference type="CDD" id="cd04301">
    <property type="entry name" value="NAT_SF"/>
    <property type="match status" value="1"/>
</dbReference>
<evidence type="ECO:0000313" key="3">
    <source>
        <dbReference type="Proteomes" id="UP000198833"/>
    </source>
</evidence>
<dbReference type="AlphaFoldDB" id="A0A1H8ZFV2"/>
<dbReference type="PANTHER" id="PTHR43072">
    <property type="entry name" value="N-ACETYLTRANSFERASE"/>
    <property type="match status" value="1"/>
</dbReference>
<dbReference type="GO" id="GO:0016747">
    <property type="term" value="F:acyltransferase activity, transferring groups other than amino-acyl groups"/>
    <property type="evidence" value="ECO:0007669"/>
    <property type="project" value="InterPro"/>
</dbReference>
<dbReference type="Proteomes" id="UP000198833">
    <property type="component" value="Unassembled WGS sequence"/>
</dbReference>
<evidence type="ECO:0000313" key="2">
    <source>
        <dbReference type="EMBL" id="SEP63107.1"/>
    </source>
</evidence>
<keyword evidence="3" id="KW-1185">Reference proteome</keyword>
<dbReference type="Gene3D" id="3.40.630.30">
    <property type="match status" value="1"/>
</dbReference>
<reference evidence="2 3" key="1">
    <citation type="submission" date="2016-10" db="EMBL/GenBank/DDBJ databases">
        <authorList>
            <person name="de Groot N.N."/>
        </authorList>
    </citation>
    <scope>NUCLEOTIDE SEQUENCE [LARGE SCALE GENOMIC DNA]</scope>
    <source>
        <strain evidence="2 3">DSM 15695</strain>
    </source>
</reference>
<name>A0A1H8ZFV2_9LACT</name>
<keyword evidence="2" id="KW-0808">Transferase</keyword>
<gene>
    <name evidence="2" type="ORF">SAMN04488558_101237</name>
</gene>
<sequence>MSELFIRTAQKSDAAAILEIYQPYVSQSTVTFETVTPSLAEIEHRILHTLTNYPYLVGEIDGQIIGYAYARRFRERQAYASTAEMSLYLDRTIRGKGYGQLLLSALENALQDRGISNLISIVEASNYGSLKFHEKNGFIRSGFLARVGYKFDQWLDIHILSKALTSDQPIISFQDFTPSKDTITKMTD</sequence>
<protein>
    <submittedName>
        <fullName evidence="2">Phosphinothricin acetyltransferase</fullName>
    </submittedName>
</protein>
<dbReference type="InterPro" id="IPR016181">
    <property type="entry name" value="Acyl_CoA_acyltransferase"/>
</dbReference>
<proteinExistence type="predicted"/>
<dbReference type="EMBL" id="FOEN01000001">
    <property type="protein sequence ID" value="SEP63107.1"/>
    <property type="molecule type" value="Genomic_DNA"/>
</dbReference>
<organism evidence="2 3">
    <name type="scientific">Ignavigranum ruoffiae</name>
    <dbReference type="NCBI Taxonomy" id="89093"/>
    <lineage>
        <taxon>Bacteria</taxon>
        <taxon>Bacillati</taxon>
        <taxon>Bacillota</taxon>
        <taxon>Bacilli</taxon>
        <taxon>Lactobacillales</taxon>
        <taxon>Aerococcaceae</taxon>
        <taxon>Ignavigranum</taxon>
    </lineage>
</organism>
<dbReference type="OrthoDB" id="9798006at2"/>
<dbReference type="InterPro" id="IPR000182">
    <property type="entry name" value="GNAT_dom"/>
</dbReference>